<dbReference type="KEGG" id="vg:8746646"/>
<organism evidence="1 2">
    <name type="scientific">Marseillevirus marseillevirus</name>
    <name type="common">GBM</name>
    <dbReference type="NCBI Taxonomy" id="694581"/>
    <lineage>
        <taxon>Viruses</taxon>
        <taxon>Varidnaviria</taxon>
        <taxon>Bamfordvirae</taxon>
        <taxon>Nucleocytoviricota</taxon>
        <taxon>Megaviricetes</taxon>
        <taxon>Pimascovirales</taxon>
        <taxon>Pimascovirales incertae sedis</taxon>
        <taxon>Marseilleviridae</taxon>
        <taxon>Marseillevirus</taxon>
        <taxon>Marseillevirus massiliense</taxon>
    </lineage>
</organism>
<accession>D2XB45</accession>
<dbReference type="EMBL" id="GU071086">
    <property type="protein sequence ID" value="ADB04172.1"/>
    <property type="molecule type" value="Genomic_DNA"/>
</dbReference>
<dbReference type="GeneID" id="8746646"/>
<evidence type="ECO:0000313" key="2">
    <source>
        <dbReference type="Proteomes" id="UP000029780"/>
    </source>
</evidence>
<proteinExistence type="predicted"/>
<dbReference type="OrthoDB" id="22428at10239"/>
<evidence type="ECO:0000313" key="1">
    <source>
        <dbReference type="EMBL" id="ADB04172.1"/>
    </source>
</evidence>
<dbReference type="Proteomes" id="UP000029780">
    <property type="component" value="Segment"/>
</dbReference>
<reference evidence="1 2" key="1">
    <citation type="journal article" date="2009" name="Proc. Natl. Acad. Sci. U.S.A.">
        <title>Giant Marseillevirus highlights the role of amoebae as a melting pot in emergence of chimeric microorganisms.</title>
        <authorList>
            <person name="Boyer M."/>
            <person name="Yutin N."/>
            <person name="Pagnier I."/>
            <person name="Barrassi L."/>
            <person name="Fournous G."/>
            <person name="Espinosa L."/>
            <person name="Robert C."/>
            <person name="Azza S."/>
            <person name="Sun S."/>
            <person name="Rossmann M.G."/>
            <person name="Suzan-Monti M."/>
            <person name="La Scola B."/>
            <person name="Koonin E.V."/>
            <person name="Raoult D."/>
        </authorList>
    </citation>
    <scope>NUCLEOTIDE SEQUENCE [LARGE SCALE GENOMIC DNA]</scope>
    <source>
        <strain evidence="1 2">T19</strain>
    </source>
</reference>
<dbReference type="RefSeq" id="YP_003407134.1">
    <property type="nucleotide sequence ID" value="NC_013756.1"/>
</dbReference>
<keyword evidence="2" id="KW-1185">Reference proteome</keyword>
<gene>
    <name evidence="1" type="ORF">MAR_ORF410</name>
</gene>
<protein>
    <submittedName>
        <fullName evidence="1">Uncharacterized protein</fullName>
    </submittedName>
</protein>
<name>D2XB45_GBMV</name>
<organismHost>
    <name type="scientific">Acanthamoeba</name>
    <dbReference type="NCBI Taxonomy" id="5754"/>
</organismHost>
<sequence length="108" mass="12229">MFQAGPKISNFGPYYHMDWGIGTPRRTVGAAYVGRSFEAPKCGNLPHYVYRRDLARPWLPQGVVEIPRGEIDAIYSCTTSAWDNLAPDRASCARPESNIGHTNWRKWC</sequence>